<protein>
    <submittedName>
        <fullName evidence="1">HupK</fullName>
    </submittedName>
</protein>
<dbReference type="AlphaFoldDB" id="C8S278"/>
<dbReference type="STRING" id="371731.Rsw2DRAFT_2147"/>
<dbReference type="OrthoDB" id="7778333at2"/>
<comment type="caution">
    <text evidence="1">The sequence shown here is derived from an EMBL/GenBank/DDBJ whole genome shotgun (WGS) entry which is preliminary data.</text>
</comment>
<dbReference type="Proteomes" id="UP000010121">
    <property type="component" value="Unassembled WGS sequence"/>
</dbReference>
<evidence type="ECO:0000313" key="2">
    <source>
        <dbReference type="Proteomes" id="UP000010121"/>
    </source>
</evidence>
<gene>
    <name evidence="1" type="ORF">Rsw2DRAFT_2147</name>
</gene>
<dbReference type="eggNOG" id="COG0374">
    <property type="taxonomic scope" value="Bacteria"/>
</dbReference>
<dbReference type="SUPFAM" id="SSF56762">
    <property type="entry name" value="HydB/Nqo4-like"/>
    <property type="match status" value="1"/>
</dbReference>
<reference evidence="1 2" key="1">
    <citation type="submission" date="2009-08" db="EMBL/GenBank/DDBJ databases">
        <title>The draft genome of Rhodobacter sp. SW2.</title>
        <authorList>
            <consortium name="US DOE Joint Genome Institute (JGI-PGF)"/>
            <person name="Lucas S."/>
            <person name="Copeland A."/>
            <person name="Lapidus A."/>
            <person name="Glavina del Rio T."/>
            <person name="Tice H."/>
            <person name="Bruce D."/>
            <person name="Goodwin L."/>
            <person name="Pitluck S."/>
            <person name="Larimer F."/>
            <person name="Land M.L."/>
            <person name="Hauser L."/>
            <person name="Emerson D."/>
        </authorList>
    </citation>
    <scope>NUCLEOTIDE SEQUENCE [LARGE SCALE GENOMIC DNA]</scope>
    <source>
        <strain evidence="1 2">SW2</strain>
    </source>
</reference>
<sequence>MQQALGITLRLGERIEPMLDPGRPLPVAALMLGRAAVEAAEMLPRLFNLCRAAQGMAARLALGLPGGDVQALRAEVTREHLFKLLVVWPGMLGLPARALPTGDGMAEAVFGPQGLPDAEGFAGWLAAGAGVAPLMAAVAAAFAPGEAVADLPMLRPEAALSIAAVENSPAGRQAGSDLLAHLAKTHGKGPLWRAMGRLVDLHDPLPAPLVLADGTALVPAARGTYALRARQTGGIVSAFARVTPTDHMTAAGGALEMSLASLPPQKAHLARLVVDILDPCVPVTISQVQHA</sequence>
<evidence type="ECO:0000313" key="1">
    <source>
        <dbReference type="EMBL" id="EEW24950.1"/>
    </source>
</evidence>
<organism evidence="1 2">
    <name type="scientific">Rhodobacter ferrooxidans</name>
    <dbReference type="NCBI Taxonomy" id="371731"/>
    <lineage>
        <taxon>Bacteria</taxon>
        <taxon>Pseudomonadati</taxon>
        <taxon>Pseudomonadota</taxon>
        <taxon>Alphaproteobacteria</taxon>
        <taxon>Rhodobacterales</taxon>
        <taxon>Rhodobacter group</taxon>
        <taxon>Rhodobacter</taxon>
    </lineage>
</organism>
<keyword evidence="2" id="KW-1185">Reference proteome</keyword>
<name>C8S278_9RHOB</name>
<dbReference type="RefSeq" id="WP_008030844.1">
    <property type="nucleotide sequence ID" value="NZ_ACYY01000013.1"/>
</dbReference>
<proteinExistence type="predicted"/>
<accession>C8S278</accession>
<dbReference type="InterPro" id="IPR029014">
    <property type="entry name" value="NiFe-Hase_large"/>
</dbReference>
<dbReference type="EMBL" id="ACYY01000013">
    <property type="protein sequence ID" value="EEW24950.1"/>
    <property type="molecule type" value="Genomic_DNA"/>
</dbReference>